<evidence type="ECO:0000313" key="2">
    <source>
        <dbReference type="Proteomes" id="UP000236884"/>
    </source>
</evidence>
<protein>
    <submittedName>
        <fullName evidence="1">Uncharacterized protein</fullName>
    </submittedName>
</protein>
<keyword evidence="2" id="KW-1185">Reference proteome</keyword>
<reference evidence="1 2" key="1">
    <citation type="submission" date="2015-08" db="EMBL/GenBank/DDBJ databases">
        <title>Investigation of the bacterial diversity of lava forest soil.</title>
        <authorList>
            <person name="Lee J.S."/>
        </authorList>
    </citation>
    <scope>NUCLEOTIDE SEQUENCE [LARGE SCALE GENOMIC DNA]</scope>
    <source>
        <strain evidence="1 2">GJW-30</strain>
    </source>
</reference>
<accession>A0A0S3PYW2</accession>
<dbReference type="AlphaFoldDB" id="A0A0S3PYW2"/>
<organism evidence="1 2">
    <name type="scientific">Variibacter gotjawalensis</name>
    <dbReference type="NCBI Taxonomy" id="1333996"/>
    <lineage>
        <taxon>Bacteria</taxon>
        <taxon>Pseudomonadati</taxon>
        <taxon>Pseudomonadota</taxon>
        <taxon>Alphaproteobacteria</taxon>
        <taxon>Hyphomicrobiales</taxon>
        <taxon>Nitrobacteraceae</taxon>
        <taxon>Variibacter</taxon>
    </lineage>
</organism>
<gene>
    <name evidence="1" type="ORF">GJW-30_1_03637</name>
</gene>
<dbReference type="OrthoDB" id="3456613at2"/>
<dbReference type="EMBL" id="AP014946">
    <property type="protein sequence ID" value="BAT61086.1"/>
    <property type="molecule type" value="Genomic_DNA"/>
</dbReference>
<evidence type="ECO:0000313" key="1">
    <source>
        <dbReference type="EMBL" id="BAT61086.1"/>
    </source>
</evidence>
<dbReference type="RefSeq" id="WP_096357825.1">
    <property type="nucleotide sequence ID" value="NZ_AP014946.1"/>
</dbReference>
<sequence length="380" mass="42260">MHEALSPTASVSTDAKRILVAPIPVTPTKPFTPSHLKGMLWVDVMLKTTGTIAQTDCLYSNLTANACEQTLGFWAFLDREHGGADYRGASEEEIGDLYVRYHRQAEKPPYCALKPCFHAVERDNWIHPASAALHRAWSAQAALLNTRTTSFTSDYSDAMPLEELLDRLKAKDLCIDLRADGGGVYLDLTADGLPLRSVITPNGRANYLILLLRDLVPRIASYDCIVLLYDYELSSDYLLLQRILTRLGAVAQRVSISRVAIDGVVRSSRFGGWKGYLASDLIAACIDGCDPRSFQLGMRLYFIAGTGKGMPRTFSMKHLRRAIRRAHHLIHTEQSADAAAFLRNCRRSEDYLDPYLVTSLLLANGPARPPLTGKSAHWYM</sequence>
<dbReference type="Proteomes" id="UP000236884">
    <property type="component" value="Chromosome"/>
</dbReference>
<proteinExistence type="predicted"/>
<name>A0A0S3PYW2_9BRAD</name>
<dbReference type="KEGG" id="vgo:GJW-30_1_03637"/>